<evidence type="ECO:0000313" key="3">
    <source>
        <dbReference type="Proteomes" id="UP000006039"/>
    </source>
</evidence>
<reference evidence="2" key="4">
    <citation type="journal article" date="2015" name="G3 (Bethesda)">
        <title>Genome sequences of three phytopathogenic species of the Magnaporthaceae family of fungi.</title>
        <authorList>
            <person name="Okagaki L.H."/>
            <person name="Nunes C.C."/>
            <person name="Sailsbery J."/>
            <person name="Clay B."/>
            <person name="Brown D."/>
            <person name="John T."/>
            <person name="Oh Y."/>
            <person name="Young N."/>
            <person name="Fitzgerald M."/>
            <person name="Haas B.J."/>
            <person name="Zeng Q."/>
            <person name="Young S."/>
            <person name="Adiconis X."/>
            <person name="Fan L."/>
            <person name="Levin J.Z."/>
            <person name="Mitchell T.K."/>
            <person name="Okubara P.A."/>
            <person name="Farman M.L."/>
            <person name="Kohn L.M."/>
            <person name="Birren B."/>
            <person name="Ma L.-J."/>
            <person name="Dean R.A."/>
        </authorList>
    </citation>
    <scope>NUCLEOTIDE SEQUENCE</scope>
    <source>
        <strain evidence="2">R3-111a-1</strain>
    </source>
</reference>
<sequence length="69" mass="8060">HSNYPNGLLPKAKAWQIGYKLLYIPIRYDKNVKSLYKFPRNPNNLKYVKPQKKQPFATKTLAITISPNK</sequence>
<dbReference type="GeneID" id="20354255"/>
<evidence type="ECO:0000313" key="1">
    <source>
        <dbReference type="EMBL" id="EJT68631.1"/>
    </source>
</evidence>
<reference evidence="1" key="2">
    <citation type="submission" date="2010-07" db="EMBL/GenBank/DDBJ databases">
        <authorList>
            <consortium name="The Broad Institute Genome Sequencing Platform"/>
            <consortium name="Broad Institute Genome Sequencing Center for Infectious Disease"/>
            <person name="Ma L.-J."/>
            <person name="Dead R."/>
            <person name="Young S."/>
            <person name="Zeng Q."/>
            <person name="Koehrsen M."/>
            <person name="Alvarado L."/>
            <person name="Berlin A."/>
            <person name="Chapman S.B."/>
            <person name="Chen Z."/>
            <person name="Freedman E."/>
            <person name="Gellesch M."/>
            <person name="Goldberg J."/>
            <person name="Griggs A."/>
            <person name="Gujja S."/>
            <person name="Heilman E.R."/>
            <person name="Heiman D."/>
            <person name="Hepburn T."/>
            <person name="Howarth C."/>
            <person name="Jen D."/>
            <person name="Larson L."/>
            <person name="Mehta T."/>
            <person name="Neiman D."/>
            <person name="Pearson M."/>
            <person name="Roberts A."/>
            <person name="Saif S."/>
            <person name="Shea T."/>
            <person name="Shenoy N."/>
            <person name="Sisk P."/>
            <person name="Stolte C."/>
            <person name="Sykes S."/>
            <person name="Walk T."/>
            <person name="White J."/>
            <person name="Yandava C."/>
            <person name="Haas B."/>
            <person name="Nusbaum C."/>
            <person name="Birren B."/>
        </authorList>
    </citation>
    <scope>NUCLEOTIDE SEQUENCE</scope>
    <source>
        <strain evidence="1">R3-111a-1</strain>
    </source>
</reference>
<reference evidence="3" key="1">
    <citation type="submission" date="2010-07" db="EMBL/GenBank/DDBJ databases">
        <title>The genome sequence of Gaeumannomyces graminis var. tritici strain R3-111a-1.</title>
        <authorList>
            <consortium name="The Broad Institute Genome Sequencing Platform"/>
            <person name="Ma L.-J."/>
            <person name="Dead R."/>
            <person name="Young S."/>
            <person name="Zeng Q."/>
            <person name="Koehrsen M."/>
            <person name="Alvarado L."/>
            <person name="Berlin A."/>
            <person name="Chapman S.B."/>
            <person name="Chen Z."/>
            <person name="Freedman E."/>
            <person name="Gellesch M."/>
            <person name="Goldberg J."/>
            <person name="Griggs A."/>
            <person name="Gujja S."/>
            <person name="Heilman E.R."/>
            <person name="Heiman D."/>
            <person name="Hepburn T."/>
            <person name="Howarth C."/>
            <person name="Jen D."/>
            <person name="Larson L."/>
            <person name="Mehta T."/>
            <person name="Neiman D."/>
            <person name="Pearson M."/>
            <person name="Roberts A."/>
            <person name="Saif S."/>
            <person name="Shea T."/>
            <person name="Shenoy N."/>
            <person name="Sisk P."/>
            <person name="Stolte C."/>
            <person name="Sykes S."/>
            <person name="Walk T."/>
            <person name="White J."/>
            <person name="Yandava C."/>
            <person name="Haas B."/>
            <person name="Nusbaum C."/>
            <person name="Birren B."/>
        </authorList>
    </citation>
    <scope>NUCLEOTIDE SEQUENCE [LARGE SCALE GENOMIC DNA]</scope>
    <source>
        <strain evidence="3">R3-111a-1</strain>
    </source>
</reference>
<proteinExistence type="predicted"/>
<reference evidence="1" key="3">
    <citation type="submission" date="2010-09" db="EMBL/GenBank/DDBJ databases">
        <title>Annotation of Gaeumannomyces graminis var. tritici R3-111a-1.</title>
        <authorList>
            <consortium name="The Broad Institute Genome Sequencing Platform"/>
            <person name="Ma L.-J."/>
            <person name="Dead R."/>
            <person name="Young S.K."/>
            <person name="Zeng Q."/>
            <person name="Gargeya S."/>
            <person name="Fitzgerald M."/>
            <person name="Haas B."/>
            <person name="Abouelleil A."/>
            <person name="Alvarado L."/>
            <person name="Arachchi H.M."/>
            <person name="Berlin A."/>
            <person name="Brown A."/>
            <person name="Chapman S.B."/>
            <person name="Chen Z."/>
            <person name="Dunbar C."/>
            <person name="Freedman E."/>
            <person name="Gearin G."/>
            <person name="Gellesch M."/>
            <person name="Goldberg J."/>
            <person name="Griggs A."/>
            <person name="Gujja S."/>
            <person name="Heiman D."/>
            <person name="Howarth C."/>
            <person name="Larson L."/>
            <person name="Lui A."/>
            <person name="MacDonald P.J.P."/>
            <person name="Mehta T."/>
            <person name="Montmayeur A."/>
            <person name="Murphy C."/>
            <person name="Neiman D."/>
            <person name="Pearson M."/>
            <person name="Priest M."/>
            <person name="Roberts A."/>
            <person name="Saif S."/>
            <person name="Shea T."/>
            <person name="Shenoy N."/>
            <person name="Sisk P."/>
            <person name="Stolte C."/>
            <person name="Sykes S."/>
            <person name="Yandava C."/>
            <person name="Wortman J."/>
            <person name="Nusbaum C."/>
            <person name="Birren B."/>
        </authorList>
    </citation>
    <scope>NUCLEOTIDE SEQUENCE</scope>
    <source>
        <strain evidence="1">R3-111a-1</strain>
    </source>
</reference>
<accession>J8TLJ3</accession>
<evidence type="ECO:0000313" key="2">
    <source>
        <dbReference type="EnsemblFungi" id="EJT68631"/>
    </source>
</evidence>
<feature type="non-terminal residue" evidence="1">
    <location>
        <position position="69"/>
    </location>
</feature>
<dbReference type="Proteomes" id="UP000006039">
    <property type="component" value="Unassembled WGS sequence"/>
</dbReference>
<dbReference type="AlphaFoldDB" id="J8TLJ3"/>
<dbReference type="VEuPathDB" id="FungiDB:GGTG_13797"/>
<dbReference type="EnsemblFungi" id="EJT68631">
    <property type="protein sequence ID" value="EJT68631"/>
    <property type="gene ID" value="GGTG_13797"/>
</dbReference>
<keyword evidence="3" id="KW-1185">Reference proteome</keyword>
<protein>
    <submittedName>
        <fullName evidence="1 2">Uncharacterized protein</fullName>
    </submittedName>
</protein>
<name>J8TLJ3_GAET3</name>
<dbReference type="EMBL" id="GL385448">
    <property type="protein sequence ID" value="EJT68631.1"/>
    <property type="molecule type" value="Genomic_DNA"/>
</dbReference>
<dbReference type="RefSeq" id="XP_009229981.1">
    <property type="nucleotide sequence ID" value="XM_009231717.1"/>
</dbReference>
<reference evidence="2" key="5">
    <citation type="submission" date="2018-04" db="UniProtKB">
        <authorList>
            <consortium name="EnsemblFungi"/>
        </authorList>
    </citation>
    <scope>IDENTIFICATION</scope>
    <source>
        <strain evidence="2">R3-111a-1</strain>
    </source>
</reference>
<gene>
    <name evidence="2" type="primary">20354255</name>
    <name evidence="1" type="ORF">GGTG_13797</name>
</gene>
<organism evidence="1">
    <name type="scientific">Gaeumannomyces tritici (strain R3-111a-1)</name>
    <name type="common">Wheat and barley take-all root rot fungus</name>
    <name type="synonym">Gaeumannomyces graminis var. tritici</name>
    <dbReference type="NCBI Taxonomy" id="644352"/>
    <lineage>
        <taxon>Eukaryota</taxon>
        <taxon>Fungi</taxon>
        <taxon>Dikarya</taxon>
        <taxon>Ascomycota</taxon>
        <taxon>Pezizomycotina</taxon>
        <taxon>Sordariomycetes</taxon>
        <taxon>Sordariomycetidae</taxon>
        <taxon>Magnaporthales</taxon>
        <taxon>Magnaporthaceae</taxon>
        <taxon>Gaeumannomyces</taxon>
    </lineage>
</organism>